<dbReference type="InterPro" id="IPR006036">
    <property type="entry name" value="K_uptake_TrkA"/>
</dbReference>
<keyword evidence="5" id="KW-0520">NAD</keyword>
<dbReference type="PRINTS" id="PR00335">
    <property type="entry name" value="KUPTAKETRKA"/>
</dbReference>
<keyword evidence="6" id="KW-0406">Ion transport</keyword>
<dbReference type="NCBIfam" id="NF007039">
    <property type="entry name" value="PRK09496.3-2"/>
    <property type="match status" value="1"/>
</dbReference>
<evidence type="ECO:0000313" key="10">
    <source>
        <dbReference type="Proteomes" id="UP000198556"/>
    </source>
</evidence>
<name>A0A1H9JYM2_9LACT</name>
<feature type="domain" description="RCK N-terminal" evidence="7">
    <location>
        <begin position="1"/>
        <end position="118"/>
    </location>
</feature>
<evidence type="ECO:0000259" key="7">
    <source>
        <dbReference type="PROSITE" id="PS51201"/>
    </source>
</evidence>
<organism evidence="9 10">
    <name type="scientific">Granulicatella balaenopterae</name>
    <dbReference type="NCBI Taxonomy" id="137733"/>
    <lineage>
        <taxon>Bacteria</taxon>
        <taxon>Bacillati</taxon>
        <taxon>Bacillota</taxon>
        <taxon>Bacilli</taxon>
        <taxon>Lactobacillales</taxon>
        <taxon>Carnobacteriaceae</taxon>
        <taxon>Granulicatella</taxon>
    </lineage>
</organism>
<dbReference type="Pfam" id="PF02254">
    <property type="entry name" value="TrkA_N"/>
    <property type="match status" value="2"/>
</dbReference>
<dbReference type="SUPFAM" id="SSF51735">
    <property type="entry name" value="NAD(P)-binding Rossmann-fold domains"/>
    <property type="match status" value="2"/>
</dbReference>
<keyword evidence="2" id="KW-0813">Transport</keyword>
<sequence>MKIIMVGGGKVGEVLCAELATDANDIVLIEKNPEKLDRMINKFDITGLVGNGASYDALVEAGAETADMFIAVTEKDEINIIASILAKKLGVTYTVARVRNPEYSMQLQFVRESLGISLLINPDLSAARDIARNFNYSSALSVESLAGNRVSLIGLEIKGNSPLVGAELKDLRTTFGGILVCVIQRNGESFIPDGSTSIESGDIIYITGAYEDVSPFLDVLHKQSKPIKSTFIVGGGRIAHYLLNLLNRSGIKSKVLETNLERCENLSVDFPYAEIIHADGTDHDILEEEMLSEYDSFVSLTGIDEENIVLSAFAQQCGVEKVVTKMSRTGILKVLRNIDLQSIVSPKQLVASEIIQFVKSRANTEGSNVEALYRIADNQVEALQFRINHGSRICDKPLSDLPLKSDMLIAYILRGQELIYPDGSDQLQPHDRVIVITTDKSLDDIDDILA</sequence>
<dbReference type="GO" id="GO:0005886">
    <property type="term" value="C:plasma membrane"/>
    <property type="evidence" value="ECO:0007669"/>
    <property type="project" value="InterPro"/>
</dbReference>
<dbReference type="RefSeq" id="WP_089746364.1">
    <property type="nucleotide sequence ID" value="NZ_FOGF01000011.1"/>
</dbReference>
<dbReference type="InterPro" id="IPR036721">
    <property type="entry name" value="RCK_C_sf"/>
</dbReference>
<dbReference type="InterPro" id="IPR003148">
    <property type="entry name" value="RCK_N"/>
</dbReference>
<evidence type="ECO:0000256" key="3">
    <source>
        <dbReference type="ARBA" id="ARBA00022538"/>
    </source>
</evidence>
<evidence type="ECO:0000256" key="2">
    <source>
        <dbReference type="ARBA" id="ARBA00022448"/>
    </source>
</evidence>
<evidence type="ECO:0000256" key="1">
    <source>
        <dbReference type="ARBA" id="ARBA00017378"/>
    </source>
</evidence>
<dbReference type="AlphaFoldDB" id="A0A1H9JYM2"/>
<proteinExistence type="predicted"/>
<accession>A0A1H9JYM2</accession>
<dbReference type="GO" id="GO:0015079">
    <property type="term" value="F:potassium ion transmembrane transporter activity"/>
    <property type="evidence" value="ECO:0007669"/>
    <property type="project" value="InterPro"/>
</dbReference>
<keyword evidence="4" id="KW-0630">Potassium</keyword>
<dbReference type="OrthoDB" id="9775180at2"/>
<dbReference type="PANTHER" id="PTHR43833">
    <property type="entry name" value="POTASSIUM CHANNEL PROTEIN 2-RELATED-RELATED"/>
    <property type="match status" value="1"/>
</dbReference>
<dbReference type="InterPro" id="IPR036291">
    <property type="entry name" value="NAD(P)-bd_dom_sf"/>
</dbReference>
<dbReference type="Pfam" id="PF02080">
    <property type="entry name" value="TrkA_C"/>
    <property type="match status" value="2"/>
</dbReference>
<feature type="domain" description="RCK C-terminal" evidence="8">
    <location>
        <begin position="140"/>
        <end position="222"/>
    </location>
</feature>
<dbReference type="NCBIfam" id="NF007033">
    <property type="entry name" value="PRK09496.1-5"/>
    <property type="match status" value="1"/>
</dbReference>
<dbReference type="PROSITE" id="PS51201">
    <property type="entry name" value="RCK_N"/>
    <property type="match status" value="2"/>
</dbReference>
<dbReference type="Gene3D" id="3.30.70.1450">
    <property type="entry name" value="Regulator of K+ conductance, C-terminal domain"/>
    <property type="match status" value="2"/>
</dbReference>
<keyword evidence="10" id="KW-1185">Reference proteome</keyword>
<dbReference type="PROSITE" id="PS51202">
    <property type="entry name" value="RCK_C"/>
    <property type="match status" value="2"/>
</dbReference>
<evidence type="ECO:0000313" key="9">
    <source>
        <dbReference type="EMBL" id="SEQ91894.1"/>
    </source>
</evidence>
<dbReference type="InterPro" id="IPR050721">
    <property type="entry name" value="Trk_Ktr_HKT_K-transport"/>
</dbReference>
<evidence type="ECO:0000256" key="4">
    <source>
        <dbReference type="ARBA" id="ARBA00022958"/>
    </source>
</evidence>
<dbReference type="NCBIfam" id="NF007041">
    <property type="entry name" value="PRK09496.3-4"/>
    <property type="match status" value="1"/>
</dbReference>
<dbReference type="PANTHER" id="PTHR43833:SF5">
    <property type="entry name" value="TRK SYSTEM POTASSIUM UPTAKE PROTEIN TRKA"/>
    <property type="match status" value="1"/>
</dbReference>
<dbReference type="Proteomes" id="UP000198556">
    <property type="component" value="Unassembled WGS sequence"/>
</dbReference>
<dbReference type="InterPro" id="IPR006037">
    <property type="entry name" value="RCK_C"/>
</dbReference>
<protein>
    <recommendedName>
        <fullName evidence="1">Trk system potassium uptake protein TrkA</fullName>
    </recommendedName>
</protein>
<keyword evidence="3" id="KW-0633">Potassium transport</keyword>
<feature type="domain" description="RCK C-terminal" evidence="8">
    <location>
        <begin position="370"/>
        <end position="450"/>
    </location>
</feature>
<dbReference type="STRING" id="137733.SAMN05421767_1119"/>
<dbReference type="SUPFAM" id="SSF116726">
    <property type="entry name" value="TrkA C-terminal domain-like"/>
    <property type="match status" value="2"/>
</dbReference>
<dbReference type="EMBL" id="FOGF01000011">
    <property type="protein sequence ID" value="SEQ91894.1"/>
    <property type="molecule type" value="Genomic_DNA"/>
</dbReference>
<evidence type="ECO:0000259" key="8">
    <source>
        <dbReference type="PROSITE" id="PS51202"/>
    </source>
</evidence>
<evidence type="ECO:0000256" key="5">
    <source>
        <dbReference type="ARBA" id="ARBA00023027"/>
    </source>
</evidence>
<dbReference type="NCBIfam" id="NF007031">
    <property type="entry name" value="PRK09496.1-2"/>
    <property type="match status" value="1"/>
</dbReference>
<dbReference type="Gene3D" id="3.40.50.720">
    <property type="entry name" value="NAD(P)-binding Rossmann-like Domain"/>
    <property type="match status" value="2"/>
</dbReference>
<evidence type="ECO:0000256" key="6">
    <source>
        <dbReference type="ARBA" id="ARBA00023065"/>
    </source>
</evidence>
<gene>
    <name evidence="9" type="ORF">SAMN05421767_1119</name>
</gene>
<feature type="domain" description="RCK N-terminal" evidence="7">
    <location>
        <begin position="227"/>
        <end position="344"/>
    </location>
</feature>
<reference evidence="9 10" key="1">
    <citation type="submission" date="2016-10" db="EMBL/GenBank/DDBJ databases">
        <authorList>
            <person name="de Groot N.N."/>
        </authorList>
    </citation>
    <scope>NUCLEOTIDE SEQUENCE [LARGE SCALE GENOMIC DNA]</scope>
    <source>
        <strain evidence="9 10">DSM 15827</strain>
    </source>
</reference>